<feature type="transmembrane region" description="Helical" evidence="2">
    <location>
        <begin position="49"/>
        <end position="71"/>
    </location>
</feature>
<dbReference type="AlphaFoldDB" id="A0AAD9YNL6"/>
<organism evidence="3 4">
    <name type="scientific">Colletotrichum kahawae</name>
    <name type="common">Coffee berry disease fungus</name>
    <dbReference type="NCBI Taxonomy" id="34407"/>
    <lineage>
        <taxon>Eukaryota</taxon>
        <taxon>Fungi</taxon>
        <taxon>Dikarya</taxon>
        <taxon>Ascomycota</taxon>
        <taxon>Pezizomycotina</taxon>
        <taxon>Sordariomycetes</taxon>
        <taxon>Hypocreomycetidae</taxon>
        <taxon>Glomerellales</taxon>
        <taxon>Glomerellaceae</taxon>
        <taxon>Colletotrichum</taxon>
        <taxon>Colletotrichum gloeosporioides species complex</taxon>
    </lineage>
</organism>
<proteinExistence type="predicted"/>
<evidence type="ECO:0000256" key="2">
    <source>
        <dbReference type="SAM" id="Phobius"/>
    </source>
</evidence>
<evidence type="ECO:0000313" key="3">
    <source>
        <dbReference type="EMBL" id="KAK2773620.1"/>
    </source>
</evidence>
<evidence type="ECO:0000256" key="1">
    <source>
        <dbReference type="SAM" id="MobiDB-lite"/>
    </source>
</evidence>
<reference evidence="3" key="1">
    <citation type="submission" date="2023-02" db="EMBL/GenBank/DDBJ databases">
        <title>Colletotrichum kahawae CIFC_Que2 genome sequencing and assembly.</title>
        <authorList>
            <person name="Baroncelli R."/>
        </authorList>
    </citation>
    <scope>NUCLEOTIDE SEQUENCE</scope>
    <source>
        <strain evidence="3">CIFC_Que2</strain>
    </source>
</reference>
<keyword evidence="2" id="KW-0812">Transmembrane</keyword>
<dbReference type="Proteomes" id="UP001281614">
    <property type="component" value="Unassembled WGS sequence"/>
</dbReference>
<protein>
    <submittedName>
        <fullName evidence="3">Uncharacterized protein</fullName>
    </submittedName>
</protein>
<keyword evidence="4" id="KW-1185">Reference proteome</keyword>
<dbReference type="EMBL" id="VYYT01000055">
    <property type="protein sequence ID" value="KAK2773620.1"/>
    <property type="molecule type" value="Genomic_DNA"/>
</dbReference>
<keyword evidence="2" id="KW-0472">Membrane</keyword>
<keyword evidence="2" id="KW-1133">Transmembrane helix</keyword>
<name>A0AAD9YNL6_COLKA</name>
<comment type="caution">
    <text evidence="3">The sequence shown here is derived from an EMBL/GenBank/DDBJ whole genome shotgun (WGS) entry which is preliminary data.</text>
</comment>
<accession>A0AAD9YNL6</accession>
<evidence type="ECO:0000313" key="4">
    <source>
        <dbReference type="Proteomes" id="UP001281614"/>
    </source>
</evidence>
<gene>
    <name evidence="3" type="ORF">CKAH01_13538</name>
</gene>
<sequence length="172" mass="19344">MSAQIANLENRVDVDEDSPPLSVPSDSLSQMDASVIDYSRRRLVQNQTATYFLVGILGTVAVAHLSTLFFAMTRRLLGWRRSSLDMDLRGLAPENFTSLYMTSALLIPSNAIQHMPSQPLSKVETLEQLRGVKFRLGWFYRENDQTKHLTIGPAKQTDNGALQLLPIYGRVY</sequence>
<feature type="region of interest" description="Disordered" evidence="1">
    <location>
        <begin position="1"/>
        <end position="26"/>
    </location>
</feature>